<sequence length="112" mass="12594">MAQGQRITDSDLIKLEKHLAEKFESIKGQLGRLQGTIDSLEGHWKGIGAHAFDTKQTEINERMVKIGNLLVWFMDSMNKTRHIKNETEDQVRASVQSIDVDLGGSHSALNSY</sequence>
<dbReference type="Gene3D" id="1.10.287.1060">
    <property type="entry name" value="ESAT-6-like"/>
    <property type="match status" value="1"/>
</dbReference>
<reference evidence="1" key="1">
    <citation type="submission" date="2022-10" db="EMBL/GenBank/DDBJ databases">
        <title>The complete genomes of actinobacterial strains from the NBC collection.</title>
        <authorList>
            <person name="Joergensen T.S."/>
            <person name="Alvarez Arevalo M."/>
            <person name="Sterndorff E.B."/>
            <person name="Faurdal D."/>
            <person name="Vuksanovic O."/>
            <person name="Mourched A.-S."/>
            <person name="Charusanti P."/>
            <person name="Shaw S."/>
            <person name="Blin K."/>
            <person name="Weber T."/>
        </authorList>
    </citation>
    <scope>NUCLEOTIDE SEQUENCE</scope>
    <source>
        <strain evidence="1">NBC_00119</strain>
    </source>
</reference>
<organism evidence="1">
    <name type="scientific">Streptomyces sp. NBC_00119</name>
    <dbReference type="NCBI Taxonomy" id="2975659"/>
    <lineage>
        <taxon>Bacteria</taxon>
        <taxon>Bacillati</taxon>
        <taxon>Actinomycetota</taxon>
        <taxon>Actinomycetes</taxon>
        <taxon>Kitasatosporales</taxon>
        <taxon>Streptomycetaceae</taxon>
        <taxon>Streptomyces</taxon>
    </lineage>
</organism>
<gene>
    <name evidence="1" type="ORF">OHU69_17840</name>
</gene>
<dbReference type="EMBL" id="CP108195">
    <property type="protein sequence ID" value="WTS12738.1"/>
    <property type="molecule type" value="Genomic_DNA"/>
</dbReference>
<dbReference type="AlphaFoldDB" id="A0AAU1U8E4"/>
<accession>A0AAU1U8E4</accession>
<dbReference type="SUPFAM" id="SSF140453">
    <property type="entry name" value="EsxAB dimer-like"/>
    <property type="match status" value="1"/>
</dbReference>
<name>A0AAU1U8E4_9ACTN</name>
<dbReference type="Pfam" id="PF06013">
    <property type="entry name" value="WXG100"/>
    <property type="match status" value="1"/>
</dbReference>
<protein>
    <submittedName>
        <fullName evidence="1">WXG100 family type VII secretion target</fullName>
    </submittedName>
</protein>
<dbReference type="InterPro" id="IPR010310">
    <property type="entry name" value="T7SS_ESAT-6-like"/>
</dbReference>
<dbReference type="InterPro" id="IPR036689">
    <property type="entry name" value="ESAT-6-like_sf"/>
</dbReference>
<proteinExistence type="predicted"/>
<evidence type="ECO:0000313" key="1">
    <source>
        <dbReference type="EMBL" id="WTS12738.1"/>
    </source>
</evidence>